<dbReference type="OrthoDB" id="191139at2759"/>
<gene>
    <name evidence="3" type="ORF">BP5553_00037</name>
</gene>
<dbReference type="SUPFAM" id="SSF51735">
    <property type="entry name" value="NAD(P)-binding Rossmann-fold domains"/>
    <property type="match status" value="1"/>
</dbReference>
<evidence type="ECO:0008006" key="5">
    <source>
        <dbReference type="Google" id="ProtNLM"/>
    </source>
</evidence>
<comment type="similarity">
    <text evidence="1">Belongs to the short-chain dehydrogenases/reductases (SDR) family.</text>
</comment>
<dbReference type="PANTHER" id="PTHR43544:SF2">
    <property type="entry name" value="OXIDOREDUCTASE"/>
    <property type="match status" value="1"/>
</dbReference>
<proteinExistence type="inferred from homology"/>
<protein>
    <recommendedName>
        <fullName evidence="5">NAD(P)-binding protein</fullName>
    </recommendedName>
</protein>
<feature type="compositionally biased region" description="Basic and acidic residues" evidence="2">
    <location>
        <begin position="376"/>
        <end position="385"/>
    </location>
</feature>
<dbReference type="InterPro" id="IPR036291">
    <property type="entry name" value="NAD(P)-bd_dom_sf"/>
</dbReference>
<keyword evidence="4" id="KW-1185">Reference proteome</keyword>
<dbReference type="GO" id="GO:0005737">
    <property type="term" value="C:cytoplasm"/>
    <property type="evidence" value="ECO:0007669"/>
    <property type="project" value="TreeGrafter"/>
</dbReference>
<dbReference type="Gene3D" id="3.40.50.720">
    <property type="entry name" value="NAD(P)-binding Rossmann-like Domain"/>
    <property type="match status" value="2"/>
</dbReference>
<dbReference type="Pfam" id="PF00106">
    <property type="entry name" value="adh_short"/>
    <property type="match status" value="1"/>
</dbReference>
<reference evidence="3 4" key="1">
    <citation type="journal article" date="2018" name="IMA Fungus">
        <title>IMA Genome-F 9: Draft genome sequence of Annulohypoxylon stygium, Aspergillus mulundensis, Berkeleyomyces basicola (syn. Thielaviopsis basicola), Ceratocystis smalleyi, two Cercospora beticola strains, Coleophoma cylindrospora, Fusarium fracticaudum, Phialophora cf. hyalina, and Morchella septimelata.</title>
        <authorList>
            <person name="Wingfield B.D."/>
            <person name="Bills G.F."/>
            <person name="Dong Y."/>
            <person name="Huang W."/>
            <person name="Nel W.J."/>
            <person name="Swalarsk-Parry B.S."/>
            <person name="Vaghefi N."/>
            <person name="Wilken P.M."/>
            <person name="An Z."/>
            <person name="de Beer Z.W."/>
            <person name="De Vos L."/>
            <person name="Chen L."/>
            <person name="Duong T.A."/>
            <person name="Gao Y."/>
            <person name="Hammerbacher A."/>
            <person name="Kikkert J.R."/>
            <person name="Li Y."/>
            <person name="Li H."/>
            <person name="Li K."/>
            <person name="Li Q."/>
            <person name="Liu X."/>
            <person name="Ma X."/>
            <person name="Naidoo K."/>
            <person name="Pethybridge S.J."/>
            <person name="Sun J."/>
            <person name="Steenkamp E.T."/>
            <person name="van der Nest M.A."/>
            <person name="van Wyk S."/>
            <person name="Wingfield M.J."/>
            <person name="Xiong C."/>
            <person name="Yue Q."/>
            <person name="Zhang X."/>
        </authorList>
    </citation>
    <scope>NUCLEOTIDE SEQUENCE [LARGE SCALE GENOMIC DNA]</scope>
    <source>
        <strain evidence="3 4">BP 5553</strain>
    </source>
</reference>
<feature type="region of interest" description="Disordered" evidence="2">
    <location>
        <begin position="363"/>
        <end position="386"/>
    </location>
</feature>
<evidence type="ECO:0000313" key="3">
    <source>
        <dbReference type="EMBL" id="RDL40058.1"/>
    </source>
</evidence>
<comment type="caution">
    <text evidence="3">The sequence shown here is derived from an EMBL/GenBank/DDBJ whole genome shotgun (WGS) entry which is preliminary data.</text>
</comment>
<dbReference type="AlphaFoldDB" id="A0A370TX46"/>
<dbReference type="InterPro" id="IPR002347">
    <property type="entry name" value="SDR_fam"/>
</dbReference>
<dbReference type="Proteomes" id="UP000254866">
    <property type="component" value="Unassembled WGS sequence"/>
</dbReference>
<name>A0A370TX46_9HELO</name>
<dbReference type="GO" id="GO:0016491">
    <property type="term" value="F:oxidoreductase activity"/>
    <property type="evidence" value="ECO:0007669"/>
    <property type="project" value="TreeGrafter"/>
</dbReference>
<dbReference type="InterPro" id="IPR051468">
    <property type="entry name" value="Fungal_SecMetab_SDRs"/>
</dbReference>
<evidence type="ECO:0000313" key="4">
    <source>
        <dbReference type="Proteomes" id="UP000254866"/>
    </source>
</evidence>
<organism evidence="3 4">
    <name type="scientific">Venustampulla echinocandica</name>
    <dbReference type="NCBI Taxonomy" id="2656787"/>
    <lineage>
        <taxon>Eukaryota</taxon>
        <taxon>Fungi</taxon>
        <taxon>Dikarya</taxon>
        <taxon>Ascomycota</taxon>
        <taxon>Pezizomycotina</taxon>
        <taxon>Leotiomycetes</taxon>
        <taxon>Helotiales</taxon>
        <taxon>Pleuroascaceae</taxon>
        <taxon>Venustampulla</taxon>
    </lineage>
</organism>
<sequence length="590" mass="65429">MLDSAAACKEYLETQDAASIASQIIRDEALCRAQKLPSLLAFYLPPSNTSLAEAIASELRPESAQYSRSLKMLQYSSIVQSIKGYLDQMSHQSRLEKLPSDPEQENFTRPSTADIETTLKVLMFYMKGDTKPEINATTSLEETVVALNSYMEASYPGQPDNIPKFPIRQPIGVSRRTKKCYICQFILVNPHYQYSSLCKACGNFNLASSNLSLPENLQLDGKTAVVTGGRINLGYHTALRLLRCGARVIVSSRYPRDAEVRYLAEKDSMVWSQSLKIVGADFRTASDVFYLVEMVRDILRDWADNNIAKLDILINSAAQTLTDPVEKEMQALQRENKLLIQGSGSDSKLLLDNSNYQPRIRGGVQSSRLLAPSQEEQSRNTDAVHRPSTCAEELDNTTTRLPNSNKSLEFHDAPQTSSWMQSLHQIPYEDVISAHSVNTFVPLILIRELLPLMGSVTAHTSVPNKPAIPLAYIINVSSREGIFESSSPLSRSKNGKHVHTNLTKAALNMLTETEAGPAWTKRRVAINSVDPGYMSAAPEIIARGLECPIRWEDGTGRVLWPIAVGEKGRPVWGRFLKHFGAAEVDVGVGR</sequence>
<accession>A0A370TX46</accession>
<evidence type="ECO:0000256" key="2">
    <source>
        <dbReference type="SAM" id="MobiDB-lite"/>
    </source>
</evidence>
<evidence type="ECO:0000256" key="1">
    <source>
        <dbReference type="ARBA" id="ARBA00006484"/>
    </source>
</evidence>
<dbReference type="GeneID" id="43592886"/>
<dbReference type="PANTHER" id="PTHR43544">
    <property type="entry name" value="SHORT-CHAIN DEHYDROGENASE/REDUCTASE"/>
    <property type="match status" value="1"/>
</dbReference>
<dbReference type="EMBL" id="NPIC01000001">
    <property type="protein sequence ID" value="RDL40058.1"/>
    <property type="molecule type" value="Genomic_DNA"/>
</dbReference>
<dbReference type="STRING" id="2656787.A0A370TX46"/>
<dbReference type="RefSeq" id="XP_031872714.1">
    <property type="nucleotide sequence ID" value="XM_032008660.1"/>
</dbReference>